<keyword evidence="3 7" id="KW-0812">Transmembrane</keyword>
<organism evidence="9 10">
    <name type="scientific">Promicromonospora soli</name>
    <dbReference type="NCBI Taxonomy" id="2035533"/>
    <lineage>
        <taxon>Bacteria</taxon>
        <taxon>Bacillati</taxon>
        <taxon>Actinomycetota</taxon>
        <taxon>Actinomycetes</taxon>
        <taxon>Micrococcales</taxon>
        <taxon>Promicromonosporaceae</taxon>
        <taxon>Promicromonospora</taxon>
    </lineage>
</organism>
<dbReference type="InterPro" id="IPR036938">
    <property type="entry name" value="PAP2/HPO_sf"/>
</dbReference>
<protein>
    <recommendedName>
        <fullName evidence="8">Phosphatidic acid phosphatase type 2/haloperoxidase domain-containing protein</fullName>
    </recommendedName>
</protein>
<dbReference type="RefSeq" id="WP_189671188.1">
    <property type="nucleotide sequence ID" value="NZ_BNAS01000007.1"/>
</dbReference>
<evidence type="ECO:0000256" key="3">
    <source>
        <dbReference type="ARBA" id="ARBA00022692"/>
    </source>
</evidence>
<evidence type="ECO:0000313" key="10">
    <source>
        <dbReference type="Proteomes" id="UP000627369"/>
    </source>
</evidence>
<evidence type="ECO:0000256" key="1">
    <source>
        <dbReference type="ARBA" id="ARBA00004651"/>
    </source>
</evidence>
<dbReference type="SUPFAM" id="SSF48317">
    <property type="entry name" value="Acid phosphatase/Vanadium-dependent haloperoxidase"/>
    <property type="match status" value="1"/>
</dbReference>
<dbReference type="Pfam" id="PF01569">
    <property type="entry name" value="PAP2"/>
    <property type="match status" value="1"/>
</dbReference>
<name>A0A919G6D4_9MICO</name>
<evidence type="ECO:0000313" key="9">
    <source>
        <dbReference type="EMBL" id="GHH78333.1"/>
    </source>
</evidence>
<comment type="subcellular location">
    <subcellularLocation>
        <location evidence="1">Cell membrane</location>
        <topology evidence="1">Multi-pass membrane protein</topology>
    </subcellularLocation>
</comment>
<dbReference type="Proteomes" id="UP000627369">
    <property type="component" value="Unassembled WGS sequence"/>
</dbReference>
<dbReference type="InterPro" id="IPR000326">
    <property type="entry name" value="PAP2/HPO"/>
</dbReference>
<keyword evidence="6 7" id="KW-0472">Membrane</keyword>
<proteinExistence type="predicted"/>
<reference evidence="9" key="2">
    <citation type="submission" date="2020-09" db="EMBL/GenBank/DDBJ databases">
        <authorList>
            <person name="Sun Q."/>
            <person name="Zhou Y."/>
        </authorList>
    </citation>
    <scope>NUCLEOTIDE SEQUENCE</scope>
    <source>
        <strain evidence="9">CGMCC 4.7398</strain>
    </source>
</reference>
<evidence type="ECO:0000256" key="4">
    <source>
        <dbReference type="ARBA" id="ARBA00022801"/>
    </source>
</evidence>
<dbReference type="PANTHER" id="PTHR14969:SF62">
    <property type="entry name" value="DECAPRENYLPHOSPHORYL-5-PHOSPHORIBOSE PHOSPHATASE RV3807C-RELATED"/>
    <property type="match status" value="1"/>
</dbReference>
<evidence type="ECO:0000256" key="6">
    <source>
        <dbReference type="ARBA" id="ARBA00023136"/>
    </source>
</evidence>
<feature type="domain" description="Phosphatidic acid phosphatase type 2/haloperoxidase" evidence="8">
    <location>
        <begin position="97"/>
        <end position="209"/>
    </location>
</feature>
<feature type="transmembrane region" description="Helical" evidence="7">
    <location>
        <begin position="64"/>
        <end position="90"/>
    </location>
</feature>
<evidence type="ECO:0000256" key="7">
    <source>
        <dbReference type="SAM" id="Phobius"/>
    </source>
</evidence>
<gene>
    <name evidence="9" type="ORF">GCM10017772_41430</name>
</gene>
<reference evidence="9" key="1">
    <citation type="journal article" date="2014" name="Int. J. Syst. Evol. Microbiol.">
        <title>Complete genome sequence of Corynebacterium casei LMG S-19264T (=DSM 44701T), isolated from a smear-ripened cheese.</title>
        <authorList>
            <consortium name="US DOE Joint Genome Institute (JGI-PGF)"/>
            <person name="Walter F."/>
            <person name="Albersmeier A."/>
            <person name="Kalinowski J."/>
            <person name="Ruckert C."/>
        </authorList>
    </citation>
    <scope>NUCLEOTIDE SEQUENCE</scope>
    <source>
        <strain evidence="9">CGMCC 4.7398</strain>
    </source>
</reference>
<dbReference type="GO" id="GO:0005886">
    <property type="term" value="C:plasma membrane"/>
    <property type="evidence" value="ECO:0007669"/>
    <property type="project" value="UniProtKB-SubCell"/>
</dbReference>
<keyword evidence="10" id="KW-1185">Reference proteome</keyword>
<dbReference type="SMART" id="SM00014">
    <property type="entry name" value="acidPPc"/>
    <property type="match status" value="1"/>
</dbReference>
<dbReference type="GO" id="GO:0016787">
    <property type="term" value="F:hydrolase activity"/>
    <property type="evidence" value="ECO:0007669"/>
    <property type="project" value="UniProtKB-KW"/>
</dbReference>
<accession>A0A919G6D4</accession>
<keyword evidence="2" id="KW-1003">Cell membrane</keyword>
<dbReference type="EMBL" id="BNAS01000007">
    <property type="protein sequence ID" value="GHH78333.1"/>
    <property type="molecule type" value="Genomic_DNA"/>
</dbReference>
<dbReference type="AlphaFoldDB" id="A0A919G6D4"/>
<keyword evidence="5 7" id="KW-1133">Transmembrane helix</keyword>
<dbReference type="Gene3D" id="1.20.144.10">
    <property type="entry name" value="Phosphatidic acid phosphatase type 2/haloperoxidase"/>
    <property type="match status" value="1"/>
</dbReference>
<feature type="transmembrane region" description="Helical" evidence="7">
    <location>
        <begin position="24"/>
        <end position="44"/>
    </location>
</feature>
<evidence type="ECO:0000256" key="5">
    <source>
        <dbReference type="ARBA" id="ARBA00022989"/>
    </source>
</evidence>
<evidence type="ECO:0000256" key="2">
    <source>
        <dbReference type="ARBA" id="ARBA00022475"/>
    </source>
</evidence>
<comment type="caution">
    <text evidence="9">The sequence shown here is derived from an EMBL/GenBank/DDBJ whole genome shotgun (WGS) entry which is preliminary data.</text>
</comment>
<dbReference type="PANTHER" id="PTHR14969">
    <property type="entry name" value="SPHINGOSINE-1-PHOSPHATE PHOSPHOHYDROLASE"/>
    <property type="match status" value="1"/>
</dbReference>
<evidence type="ECO:0000259" key="8">
    <source>
        <dbReference type="SMART" id="SM00014"/>
    </source>
</evidence>
<keyword evidence="4" id="KW-0378">Hydrolase</keyword>
<sequence length="237" mass="24260">MTTTRHAPAANGPAGLVRSPIPRAFLPVALSAFLGLCALALLTWPAREVLFEGVAGGTTTSPLAGLIGLVADKGLLALVAITAGLVLFTWFRDRPRFGLLAAAGAGTVAAYAASEVVKLLVAEERPCRVVDVATVLPCPAPGDWSWPSNHSAIAGALAVACLLVAPRLWSAVVPLALAVAGARVAAGVHYVHDVASGLALGVLVAWLVGLAVYAGAQRLTRRSTSRRSPAARRTTGR</sequence>
<feature type="transmembrane region" description="Helical" evidence="7">
    <location>
        <begin position="197"/>
        <end position="216"/>
    </location>
</feature>